<proteinExistence type="predicted"/>
<reference evidence="4" key="1">
    <citation type="journal article" date="2020" name="Syst. Appl. Microbiol.">
        <title>Clarifying the taxonomy of the causal agent of bacterial leaf spot of lettuce through a polyphasic approach reveals that Xanthomonas cynarae Trebaol et al. 2000 emend. Timilsina et al. 2019 is a later heterotypic synonym of Xanthomonas hortorum Vauterin et al. 1995.</title>
        <authorList>
            <person name="Moriniere L."/>
            <person name="Burlet A."/>
            <person name="Rosenthal E.R."/>
            <person name="Nesme X."/>
            <person name="Portier P."/>
            <person name="Bull C.T."/>
            <person name="Lavire C."/>
            <person name="Fischer-Le Saux M."/>
            <person name="Bertolla F."/>
        </authorList>
    </citation>
    <scope>NUCLEOTIDE SEQUENCE [LARGE SCALE GENOMIC DNA]</scope>
    <source>
        <strain evidence="4">CFBP2533</strain>
    </source>
</reference>
<dbReference type="RefSeq" id="WP_168960119.1">
    <property type="nucleotide sequence ID" value="NZ_CP098604.1"/>
</dbReference>
<accession>A0AAW9ZX91</accession>
<dbReference type="Pfam" id="PF13827">
    <property type="entry name" value="DUF4189"/>
    <property type="match status" value="1"/>
</dbReference>
<organism evidence="3 4">
    <name type="scientific">Xanthomonas hortorum pv. pelargonii</name>
    <dbReference type="NCBI Taxonomy" id="453602"/>
    <lineage>
        <taxon>Bacteria</taxon>
        <taxon>Pseudomonadati</taxon>
        <taxon>Pseudomonadota</taxon>
        <taxon>Gammaproteobacteria</taxon>
        <taxon>Lysobacterales</taxon>
        <taxon>Lysobacteraceae</taxon>
        <taxon>Xanthomonas</taxon>
    </lineage>
</organism>
<feature type="domain" description="DUF4189" evidence="2">
    <location>
        <begin position="62"/>
        <end position="164"/>
    </location>
</feature>
<feature type="signal peptide" evidence="1">
    <location>
        <begin position="1"/>
        <end position="20"/>
    </location>
</feature>
<protein>
    <submittedName>
        <fullName evidence="3">DUF4189 domain-containing protein</fullName>
    </submittedName>
</protein>
<evidence type="ECO:0000259" key="2">
    <source>
        <dbReference type="Pfam" id="PF13827"/>
    </source>
</evidence>
<dbReference type="InterPro" id="IPR025240">
    <property type="entry name" value="DUF4189"/>
</dbReference>
<sequence length="172" mass="18361">MKTHILIAFTFLFSTFSAMAEQGCPPGEYPIGGQGAMACAPLPQNQAQQTQSRPSGKWIKTWGAVALDKADTGAIGASIGKTSKSDAQQDAINNCVKGGGTECKGWTTYENQCIAVAEPYKGEKSIPGSLQFVAGPSLEKIKGQASEKCTSKNKMTCRVFYSDCSEPIFEKF</sequence>
<gene>
    <name evidence="3" type="ORF">E1J24_22675</name>
</gene>
<dbReference type="AlphaFoldDB" id="A0AAW9ZX91"/>
<name>A0AAW9ZX91_9XANT</name>
<comment type="caution">
    <text evidence="3">The sequence shown here is derived from an EMBL/GenBank/DDBJ whole genome shotgun (WGS) entry which is preliminary data.</text>
</comment>
<evidence type="ECO:0000256" key="1">
    <source>
        <dbReference type="SAM" id="SignalP"/>
    </source>
</evidence>
<evidence type="ECO:0000313" key="4">
    <source>
        <dbReference type="Proteomes" id="UP000548771"/>
    </source>
</evidence>
<feature type="chain" id="PRO_5043936991" evidence="1">
    <location>
        <begin position="21"/>
        <end position="172"/>
    </location>
</feature>
<dbReference type="EMBL" id="SMDX01000059">
    <property type="protein sequence ID" value="NMI24545.1"/>
    <property type="molecule type" value="Genomic_DNA"/>
</dbReference>
<dbReference type="Proteomes" id="UP000548771">
    <property type="component" value="Unassembled WGS sequence"/>
</dbReference>
<evidence type="ECO:0000313" key="3">
    <source>
        <dbReference type="EMBL" id="NMI24545.1"/>
    </source>
</evidence>
<keyword evidence="1" id="KW-0732">Signal</keyword>